<evidence type="ECO:0000313" key="2">
    <source>
        <dbReference type="Proteomes" id="UP000197068"/>
    </source>
</evidence>
<evidence type="ECO:0000313" key="1">
    <source>
        <dbReference type="EMBL" id="GAW97571.1"/>
    </source>
</evidence>
<dbReference type="EMBL" id="BDQM01000037">
    <property type="protein sequence ID" value="GAW97571.1"/>
    <property type="molecule type" value="Genomic_DNA"/>
</dbReference>
<dbReference type="Proteomes" id="UP000197068">
    <property type="component" value="Unassembled WGS sequence"/>
</dbReference>
<accession>A0ABQ0N0T6</accession>
<keyword evidence="2" id="KW-1185">Reference proteome</keyword>
<organism evidence="1 2">
    <name type="scientific">Colwellia marinimaniae</name>
    <dbReference type="NCBI Taxonomy" id="1513592"/>
    <lineage>
        <taxon>Bacteria</taxon>
        <taxon>Pseudomonadati</taxon>
        <taxon>Pseudomonadota</taxon>
        <taxon>Gammaproteobacteria</taxon>
        <taxon>Alteromonadales</taxon>
        <taxon>Colwelliaceae</taxon>
        <taxon>Colwellia</taxon>
    </lineage>
</organism>
<protein>
    <submittedName>
        <fullName evidence="1">Pilin</fullName>
    </submittedName>
</protein>
<gene>
    <name evidence="1" type="ORF">MTCD1_03199</name>
</gene>
<comment type="caution">
    <text evidence="1">The sequence shown here is derived from an EMBL/GenBank/DDBJ whole genome shotgun (WGS) entry which is preliminary data.</text>
</comment>
<proteinExistence type="predicted"/>
<dbReference type="RefSeq" id="WP_057179425.1">
    <property type="nucleotide sequence ID" value="NZ_BDQM01000037.1"/>
</dbReference>
<sequence length="140" mass="15304">MNLTDDALEAKVKANAGALRSGVQLAHMKWRVLGSPAVFSQRDNIQLYGTDVSGQIDINPEGFPAQSYPGSDVVISTDNDDDCLSLWEALIEDGDNKAAIDDSKEFISNYEGNNTCSYKLTRKVEFGFIYDSTTGEVTLL</sequence>
<reference evidence="1 2" key="1">
    <citation type="submission" date="2017-06" db="EMBL/GenBank/DDBJ databases">
        <title>Whole Genome Sequences of Colwellia marinimaniae MTCD1.</title>
        <authorList>
            <person name="Kusumoto H."/>
            <person name="Inoue M."/>
            <person name="Tanikawa K."/>
            <person name="Maeji H."/>
            <person name="Cameron J.H."/>
            <person name="Bartlett D.H."/>
        </authorList>
    </citation>
    <scope>NUCLEOTIDE SEQUENCE [LARGE SCALE GENOMIC DNA]</scope>
    <source>
        <strain evidence="1 2">MTCD1</strain>
    </source>
</reference>
<name>A0ABQ0N0T6_9GAMM</name>